<dbReference type="Pfam" id="PF01627">
    <property type="entry name" value="Hpt"/>
    <property type="match status" value="1"/>
</dbReference>
<dbReference type="SMART" id="SM00073">
    <property type="entry name" value="HPT"/>
    <property type="match status" value="1"/>
</dbReference>
<evidence type="ECO:0000313" key="4">
    <source>
        <dbReference type="Proteomes" id="UP000722750"/>
    </source>
</evidence>
<reference evidence="3" key="1">
    <citation type="journal article" date="2021" name="ISME J.">
        <title>Fine-scale metabolic discontinuity in a stratified prokaryote microbiome of a Red Sea deep halocline.</title>
        <authorList>
            <person name="Michoud G."/>
            <person name="Ngugi D.K."/>
            <person name="Barozzi A."/>
            <person name="Merlino G."/>
            <person name="Calleja M.L."/>
            <person name="Delgado-Huertas A."/>
            <person name="Moran X.A.G."/>
            <person name="Daffonchio D."/>
        </authorList>
    </citation>
    <scope>NUCLEOTIDE SEQUENCE</scope>
    <source>
        <strain evidence="3">SuakinDeep_MAG55_1</strain>
    </source>
</reference>
<dbReference type="GO" id="GO:0000160">
    <property type="term" value="P:phosphorelay signal transduction system"/>
    <property type="evidence" value="ECO:0007669"/>
    <property type="project" value="InterPro"/>
</dbReference>
<feature type="modified residue" description="Phosphohistidine" evidence="1">
    <location>
        <position position="59"/>
    </location>
</feature>
<proteinExistence type="predicted"/>
<dbReference type="GO" id="GO:0004672">
    <property type="term" value="F:protein kinase activity"/>
    <property type="evidence" value="ECO:0007669"/>
    <property type="project" value="UniProtKB-ARBA"/>
</dbReference>
<dbReference type="EMBL" id="JAANXD010000100">
    <property type="protein sequence ID" value="MBS1259571.1"/>
    <property type="molecule type" value="Genomic_DNA"/>
</dbReference>
<dbReference type="Gene3D" id="1.20.120.160">
    <property type="entry name" value="HPT domain"/>
    <property type="match status" value="1"/>
</dbReference>
<dbReference type="InterPro" id="IPR008207">
    <property type="entry name" value="Sig_transdc_His_kin_Hpt_dom"/>
</dbReference>
<name>A0A941W6T5_9BACT</name>
<evidence type="ECO:0000313" key="3">
    <source>
        <dbReference type="EMBL" id="MBS1259571.1"/>
    </source>
</evidence>
<dbReference type="CDD" id="cd00088">
    <property type="entry name" value="HPT"/>
    <property type="match status" value="1"/>
</dbReference>
<dbReference type="Proteomes" id="UP000722750">
    <property type="component" value="Unassembled WGS sequence"/>
</dbReference>
<organism evidence="3 4">
    <name type="scientific">Candidatus Scalindua arabica</name>
    <dbReference type="NCBI Taxonomy" id="1127984"/>
    <lineage>
        <taxon>Bacteria</taxon>
        <taxon>Pseudomonadati</taxon>
        <taxon>Planctomycetota</taxon>
        <taxon>Candidatus Brocadiia</taxon>
        <taxon>Candidatus Brocadiales</taxon>
        <taxon>Candidatus Scalinduaceae</taxon>
        <taxon>Candidatus Scalindua</taxon>
    </lineage>
</organism>
<sequence>MQEDKTVFDKDEALKMLEGEEEFLKELAGIFINDAPEHMSEIEEAVNCRNSEALVTSAHKLKGSAANFGKNITTDIAFKLETMGRENNLDGAEEVYGTLVKNIERLVNALKEFVE</sequence>
<feature type="domain" description="HPt" evidence="2">
    <location>
        <begin position="20"/>
        <end position="115"/>
    </location>
</feature>
<protein>
    <recommendedName>
        <fullName evidence="2">HPt domain-containing protein</fullName>
    </recommendedName>
</protein>
<dbReference type="InterPro" id="IPR036641">
    <property type="entry name" value="HPT_dom_sf"/>
</dbReference>
<keyword evidence="1" id="KW-0597">Phosphoprotein</keyword>
<evidence type="ECO:0000256" key="1">
    <source>
        <dbReference type="PROSITE-ProRule" id="PRU00110"/>
    </source>
</evidence>
<comment type="caution">
    <text evidence="3">The sequence shown here is derived from an EMBL/GenBank/DDBJ whole genome shotgun (WGS) entry which is preliminary data.</text>
</comment>
<accession>A0A941W6T5</accession>
<dbReference type="AlphaFoldDB" id="A0A941W6T5"/>
<gene>
    <name evidence="3" type="ORF">MAG551_02644</name>
</gene>
<dbReference type="SUPFAM" id="SSF47226">
    <property type="entry name" value="Histidine-containing phosphotransfer domain, HPT domain"/>
    <property type="match status" value="1"/>
</dbReference>
<dbReference type="PROSITE" id="PS50894">
    <property type="entry name" value="HPT"/>
    <property type="match status" value="1"/>
</dbReference>
<evidence type="ECO:0000259" key="2">
    <source>
        <dbReference type="PROSITE" id="PS50894"/>
    </source>
</evidence>